<sequence length="74" mass="8981">MIVVKLHISKRVCHLRALLIHDEHHQTCTEAMNMMVQFPLAWKHQQDRRFEDNIFRRQNNQINSSDTKRIKENT</sequence>
<protein>
    <submittedName>
        <fullName evidence="1">CLUMA_CG020799, isoform A</fullName>
    </submittedName>
</protein>
<dbReference type="AlphaFoldDB" id="A0A1J1J622"/>
<evidence type="ECO:0000313" key="1">
    <source>
        <dbReference type="EMBL" id="CRL07845.1"/>
    </source>
</evidence>
<gene>
    <name evidence="1" type="ORF">CLUMA_CG020799</name>
</gene>
<accession>A0A1J1J622</accession>
<reference evidence="1 2" key="1">
    <citation type="submission" date="2015-04" db="EMBL/GenBank/DDBJ databases">
        <authorList>
            <person name="Syromyatnikov M.Y."/>
            <person name="Popov V.N."/>
        </authorList>
    </citation>
    <scope>NUCLEOTIDE SEQUENCE [LARGE SCALE GENOMIC DNA]</scope>
</reference>
<proteinExistence type="predicted"/>
<name>A0A1J1J622_9DIPT</name>
<organism evidence="1 2">
    <name type="scientific">Clunio marinus</name>
    <dbReference type="NCBI Taxonomy" id="568069"/>
    <lineage>
        <taxon>Eukaryota</taxon>
        <taxon>Metazoa</taxon>
        <taxon>Ecdysozoa</taxon>
        <taxon>Arthropoda</taxon>
        <taxon>Hexapoda</taxon>
        <taxon>Insecta</taxon>
        <taxon>Pterygota</taxon>
        <taxon>Neoptera</taxon>
        <taxon>Endopterygota</taxon>
        <taxon>Diptera</taxon>
        <taxon>Nematocera</taxon>
        <taxon>Chironomoidea</taxon>
        <taxon>Chironomidae</taxon>
        <taxon>Clunio</taxon>
    </lineage>
</organism>
<keyword evidence="2" id="KW-1185">Reference proteome</keyword>
<dbReference type="EMBL" id="CVRI01000073">
    <property type="protein sequence ID" value="CRL07845.1"/>
    <property type="molecule type" value="Genomic_DNA"/>
</dbReference>
<dbReference type="Proteomes" id="UP000183832">
    <property type="component" value="Unassembled WGS sequence"/>
</dbReference>
<evidence type="ECO:0000313" key="2">
    <source>
        <dbReference type="Proteomes" id="UP000183832"/>
    </source>
</evidence>